<organism evidence="1 2">
    <name type="scientific">Brassica cretica</name>
    <name type="common">Mustard</name>
    <dbReference type="NCBI Taxonomy" id="69181"/>
    <lineage>
        <taxon>Eukaryota</taxon>
        <taxon>Viridiplantae</taxon>
        <taxon>Streptophyta</taxon>
        <taxon>Embryophyta</taxon>
        <taxon>Tracheophyta</taxon>
        <taxon>Spermatophyta</taxon>
        <taxon>Magnoliopsida</taxon>
        <taxon>eudicotyledons</taxon>
        <taxon>Gunneridae</taxon>
        <taxon>Pentapetalae</taxon>
        <taxon>rosids</taxon>
        <taxon>malvids</taxon>
        <taxon>Brassicales</taxon>
        <taxon>Brassicaceae</taxon>
        <taxon>Brassiceae</taxon>
        <taxon>Brassica</taxon>
    </lineage>
</organism>
<comment type="caution">
    <text evidence="1">The sequence shown here is derived from an EMBL/GenBank/DDBJ whole genome shotgun (WGS) entry which is preliminary data.</text>
</comment>
<dbReference type="AlphaFoldDB" id="A0A8S9QAD0"/>
<gene>
    <name evidence="1" type="ORF">F2Q69_00019129</name>
</gene>
<dbReference type="EMBL" id="QGKX02001290">
    <property type="protein sequence ID" value="KAF3538220.1"/>
    <property type="molecule type" value="Genomic_DNA"/>
</dbReference>
<dbReference type="Proteomes" id="UP000712600">
    <property type="component" value="Unassembled WGS sequence"/>
</dbReference>
<name>A0A8S9QAD0_BRACR</name>
<protein>
    <recommendedName>
        <fullName evidence="3">RNase H type-1 domain-containing protein</fullName>
    </recommendedName>
</protein>
<proteinExistence type="predicted"/>
<evidence type="ECO:0000313" key="1">
    <source>
        <dbReference type="EMBL" id="KAF3538220.1"/>
    </source>
</evidence>
<accession>A0A8S9QAD0</accession>
<evidence type="ECO:0008006" key="3">
    <source>
        <dbReference type="Google" id="ProtNLM"/>
    </source>
</evidence>
<sequence>MAKSLEFSSLKVFSDNSTLIRAISGKIHSKEIIRIVSDIRSISSGSATNVFSHFS</sequence>
<evidence type="ECO:0000313" key="2">
    <source>
        <dbReference type="Proteomes" id="UP000712600"/>
    </source>
</evidence>
<reference evidence="1" key="1">
    <citation type="submission" date="2019-12" db="EMBL/GenBank/DDBJ databases">
        <title>Genome sequencing and annotation of Brassica cretica.</title>
        <authorList>
            <person name="Studholme D.J."/>
            <person name="Sarris P."/>
        </authorList>
    </citation>
    <scope>NUCLEOTIDE SEQUENCE</scope>
    <source>
        <strain evidence="1">PFS-109/04</strain>
        <tissue evidence="1">Leaf</tissue>
    </source>
</reference>